<dbReference type="InterPro" id="IPR001254">
    <property type="entry name" value="Trypsin_dom"/>
</dbReference>
<keyword evidence="4" id="KW-1015">Disulfide bond</keyword>
<dbReference type="Pfam" id="PF00089">
    <property type="entry name" value="Trypsin"/>
    <property type="match status" value="1"/>
</dbReference>
<dbReference type="InterPro" id="IPR009003">
    <property type="entry name" value="Peptidase_S1_PA"/>
</dbReference>
<evidence type="ECO:0000313" key="10">
    <source>
        <dbReference type="EnsemblMetazoa" id="GPAI008346-PA"/>
    </source>
</evidence>
<dbReference type="GO" id="GO:0005615">
    <property type="term" value="C:extracellular space"/>
    <property type="evidence" value="ECO:0007669"/>
    <property type="project" value="TreeGrafter"/>
</dbReference>
<dbReference type="STRING" id="7398.A0A1A9ZA62"/>
<accession>A0A1A9ZA62</accession>
<dbReference type="VEuPathDB" id="VectorBase:GPAI008346"/>
<comment type="function">
    <text evidence="6">Protein with lectin and protease activity involved in the establishment of trypanosome infections in tsetse flies. Binds D-glucosamine and agglutinates bloodstream-form trypanosomes and rabbit red blood cells. Capable of inducing transformation of bloodstream-form trypanosomes into procyclic (midgut) forms in vitro.</text>
</comment>
<evidence type="ECO:0000313" key="11">
    <source>
        <dbReference type="Proteomes" id="UP000092445"/>
    </source>
</evidence>
<dbReference type="Gene3D" id="2.40.10.10">
    <property type="entry name" value="Trypsin-like serine proteases"/>
    <property type="match status" value="1"/>
</dbReference>
<keyword evidence="11" id="KW-1185">Reference proteome</keyword>
<evidence type="ECO:0000256" key="1">
    <source>
        <dbReference type="ARBA" id="ARBA00022670"/>
    </source>
</evidence>
<protein>
    <recommendedName>
        <fullName evidence="7">Lectizyme</fullName>
    </recommendedName>
    <alternativeName>
        <fullName evidence="8">Proteolytic lectin</fullName>
    </alternativeName>
</protein>
<dbReference type="PANTHER" id="PTHR24264:SF83">
    <property type="entry name" value="COMPLEMENT FACTOR I"/>
    <property type="match status" value="1"/>
</dbReference>
<evidence type="ECO:0000256" key="3">
    <source>
        <dbReference type="ARBA" id="ARBA00022825"/>
    </source>
</evidence>
<organism evidence="10 11">
    <name type="scientific">Glossina pallidipes</name>
    <name type="common">Tsetse fly</name>
    <dbReference type="NCBI Taxonomy" id="7398"/>
    <lineage>
        <taxon>Eukaryota</taxon>
        <taxon>Metazoa</taxon>
        <taxon>Ecdysozoa</taxon>
        <taxon>Arthropoda</taxon>
        <taxon>Hexapoda</taxon>
        <taxon>Insecta</taxon>
        <taxon>Pterygota</taxon>
        <taxon>Neoptera</taxon>
        <taxon>Endopterygota</taxon>
        <taxon>Diptera</taxon>
        <taxon>Brachycera</taxon>
        <taxon>Muscomorpha</taxon>
        <taxon>Hippoboscoidea</taxon>
        <taxon>Glossinidae</taxon>
        <taxon>Glossina</taxon>
    </lineage>
</organism>
<dbReference type="PRINTS" id="PR00722">
    <property type="entry name" value="CHYMOTRYPSIN"/>
</dbReference>
<dbReference type="Proteomes" id="UP000092445">
    <property type="component" value="Unassembled WGS sequence"/>
</dbReference>
<dbReference type="EnsemblMetazoa" id="GPAI008346-RA">
    <property type="protein sequence ID" value="GPAI008346-PA"/>
    <property type="gene ID" value="GPAI008346"/>
</dbReference>
<dbReference type="PROSITE" id="PS50240">
    <property type="entry name" value="TRYPSIN_DOM"/>
    <property type="match status" value="1"/>
</dbReference>
<evidence type="ECO:0000256" key="2">
    <source>
        <dbReference type="ARBA" id="ARBA00022801"/>
    </source>
</evidence>
<name>A0A1A9ZA62_GLOPL</name>
<reference evidence="11" key="1">
    <citation type="submission" date="2014-03" db="EMBL/GenBank/DDBJ databases">
        <authorList>
            <person name="Aksoy S."/>
            <person name="Warren W."/>
            <person name="Wilson R.K."/>
        </authorList>
    </citation>
    <scope>NUCLEOTIDE SEQUENCE [LARGE SCALE GENOMIC DNA]</scope>
    <source>
        <strain evidence="11">IAEA</strain>
    </source>
</reference>
<evidence type="ECO:0000256" key="7">
    <source>
        <dbReference type="ARBA" id="ARBA00067663"/>
    </source>
</evidence>
<proteinExistence type="inferred from homology"/>
<dbReference type="InterPro" id="IPR001314">
    <property type="entry name" value="Peptidase_S1A"/>
</dbReference>
<dbReference type="CDD" id="cd00190">
    <property type="entry name" value="Tryp_SPc"/>
    <property type="match status" value="1"/>
</dbReference>
<evidence type="ECO:0000256" key="5">
    <source>
        <dbReference type="ARBA" id="ARBA00024195"/>
    </source>
</evidence>
<keyword evidence="2" id="KW-0378">Hydrolase</keyword>
<dbReference type="PANTHER" id="PTHR24264">
    <property type="entry name" value="TRYPSIN-RELATED"/>
    <property type="match status" value="1"/>
</dbReference>
<feature type="domain" description="Peptidase S1" evidence="9">
    <location>
        <begin position="246"/>
        <end position="487"/>
    </location>
</feature>
<dbReference type="PROSITE" id="PS00134">
    <property type="entry name" value="TRYPSIN_HIS"/>
    <property type="match status" value="1"/>
</dbReference>
<reference evidence="10" key="2">
    <citation type="submission" date="2020-05" db="UniProtKB">
        <authorList>
            <consortium name="EnsemblMetazoa"/>
        </authorList>
    </citation>
    <scope>IDENTIFICATION</scope>
    <source>
        <strain evidence="10">IAEA</strain>
    </source>
</reference>
<sequence length="523" mass="58832">MYIFSYGYRANIALFTIEDVSTADSDVEEIETFYSELAEILELTKKYDLNLIMGDFNIKVANEIVGNFGIGLRNERGNRLVKSSFEYDFKSRESGLTAHLAKQIAIDLVKQIPVHAHHDLFCIVEVLSKLIQLLFWPLDEFLLTIPFLPLRVHDPRDLLVAGSIMTRSTENFYTAQINFRIRFHIDIFLPVFVSLQQPCYDVLYLYKENRDHEMLQILYIIFVFSLNLLSEAINANFQPPNKESKIIGGTVIPINIAKYQVSVRLKALENQYGYGRGHLCGGSVITQRLVLTAAHCVTNSNLDVPVTRSPRELSVVMGSVLLYQRLPNNLQYTVQQIIQHADFNMSTLVNDIALLFLNGYVPWDWPTVKAISINSKEVLVNTMCTVTGWGRMANGQTSKVLLAGHVPIIKYLECSENYGNLPQSMLCAGYMREGGIDACQGDSGGPLECNGQLVGIVSWGNGCAEPGNPGVYTNVSGFYEWILNINSSLNYTYYSDASNIVSNTSIFIAAFTAIRNFFNWIFC</sequence>
<evidence type="ECO:0000256" key="6">
    <source>
        <dbReference type="ARBA" id="ARBA00057221"/>
    </source>
</evidence>
<dbReference type="FunFam" id="2.40.10.10:FF:000002">
    <property type="entry name" value="Transmembrane protease serine"/>
    <property type="match status" value="1"/>
</dbReference>
<evidence type="ECO:0000256" key="8">
    <source>
        <dbReference type="ARBA" id="ARBA00077177"/>
    </source>
</evidence>
<keyword evidence="3" id="KW-0720">Serine protease</keyword>
<evidence type="ECO:0000256" key="4">
    <source>
        <dbReference type="ARBA" id="ARBA00023157"/>
    </source>
</evidence>
<dbReference type="InterPro" id="IPR043504">
    <property type="entry name" value="Peptidase_S1_PA_chymotrypsin"/>
</dbReference>
<dbReference type="AlphaFoldDB" id="A0A1A9ZA62"/>
<dbReference type="InterPro" id="IPR050127">
    <property type="entry name" value="Serine_Proteases_S1"/>
</dbReference>
<dbReference type="GO" id="GO:0004252">
    <property type="term" value="F:serine-type endopeptidase activity"/>
    <property type="evidence" value="ECO:0007669"/>
    <property type="project" value="InterPro"/>
</dbReference>
<comment type="similarity">
    <text evidence="5">Belongs to the peptidase S1 family. CLIP subfamily.</text>
</comment>
<dbReference type="SMART" id="SM00020">
    <property type="entry name" value="Tryp_SPc"/>
    <property type="match status" value="1"/>
</dbReference>
<dbReference type="GO" id="GO:0006508">
    <property type="term" value="P:proteolysis"/>
    <property type="evidence" value="ECO:0007669"/>
    <property type="project" value="UniProtKB-KW"/>
</dbReference>
<dbReference type="SUPFAM" id="SSF50494">
    <property type="entry name" value="Trypsin-like serine proteases"/>
    <property type="match status" value="1"/>
</dbReference>
<keyword evidence="1" id="KW-0645">Protease</keyword>
<dbReference type="InterPro" id="IPR018114">
    <property type="entry name" value="TRYPSIN_HIS"/>
</dbReference>
<evidence type="ECO:0000259" key="9">
    <source>
        <dbReference type="PROSITE" id="PS50240"/>
    </source>
</evidence>
<dbReference type="FunFam" id="2.40.10.10:FF:000068">
    <property type="entry name" value="transmembrane protease serine 2"/>
    <property type="match status" value="1"/>
</dbReference>